<feature type="region of interest" description="Disordered" evidence="1">
    <location>
        <begin position="21"/>
        <end position="42"/>
    </location>
</feature>
<evidence type="ECO:0000313" key="3">
    <source>
        <dbReference type="EMBL" id="TWI73784.1"/>
    </source>
</evidence>
<dbReference type="AlphaFoldDB" id="A0A562RZ52"/>
<evidence type="ECO:0000256" key="1">
    <source>
        <dbReference type="SAM" id="MobiDB-lite"/>
    </source>
</evidence>
<dbReference type="EMBL" id="VLLA01000003">
    <property type="protein sequence ID" value="TWI73784.1"/>
    <property type="molecule type" value="Genomic_DNA"/>
</dbReference>
<feature type="chain" id="PRO_5022044282" evidence="2">
    <location>
        <begin position="20"/>
        <end position="172"/>
    </location>
</feature>
<organism evidence="3 4">
    <name type="scientific">Bradyrhizobium huanghuaihaiense</name>
    <dbReference type="NCBI Taxonomy" id="990078"/>
    <lineage>
        <taxon>Bacteria</taxon>
        <taxon>Pseudomonadati</taxon>
        <taxon>Pseudomonadota</taxon>
        <taxon>Alphaproteobacteria</taxon>
        <taxon>Hyphomicrobiales</taxon>
        <taxon>Nitrobacteraceae</taxon>
        <taxon>Bradyrhizobium</taxon>
    </lineage>
</organism>
<accession>A0A562RZ52</accession>
<dbReference type="RefSeq" id="WP_035666014.1">
    <property type="nucleotide sequence ID" value="NZ_VLLA01000003.1"/>
</dbReference>
<gene>
    <name evidence="3" type="ORF">IQ16_01928</name>
</gene>
<proteinExistence type="predicted"/>
<reference evidence="3 4" key="1">
    <citation type="journal article" date="2015" name="Stand. Genomic Sci.">
        <title>Genomic Encyclopedia of Bacterial and Archaeal Type Strains, Phase III: the genomes of soil and plant-associated and newly described type strains.</title>
        <authorList>
            <person name="Whitman W.B."/>
            <person name="Woyke T."/>
            <person name="Klenk H.P."/>
            <person name="Zhou Y."/>
            <person name="Lilburn T.G."/>
            <person name="Beck B.J."/>
            <person name="De Vos P."/>
            <person name="Vandamme P."/>
            <person name="Eisen J.A."/>
            <person name="Garrity G."/>
            <person name="Hugenholtz P."/>
            <person name="Kyrpides N.C."/>
        </authorList>
    </citation>
    <scope>NUCLEOTIDE SEQUENCE [LARGE SCALE GENOMIC DNA]</scope>
    <source>
        <strain evidence="3 4">CGMCC 1.10948</strain>
    </source>
</reference>
<comment type="caution">
    <text evidence="3">The sequence shown here is derived from an EMBL/GenBank/DDBJ whole genome shotgun (WGS) entry which is preliminary data.</text>
</comment>
<feature type="compositionally biased region" description="Polar residues" evidence="1">
    <location>
        <begin position="30"/>
        <end position="42"/>
    </location>
</feature>
<keyword evidence="2" id="KW-0732">Signal</keyword>
<evidence type="ECO:0000313" key="4">
    <source>
        <dbReference type="Proteomes" id="UP000316291"/>
    </source>
</evidence>
<sequence length="172" mass="18940">MKRFTLLAGLMLLCGNALAQEQNPSERRGPTTSGDILSQSVSPEPENGNIILKFGDTVQIYFKRPIKSVRVEDNLLVRVDPTSDHIIAFTGLSPGRSKVTIESTNGRTETYAMVTVAREPHTVRIYQRAQINPQTGERRSDSSSAIGGYVALNCNEIGCTELEPELQPKLPR</sequence>
<name>A0A562RZ52_9BRAD</name>
<keyword evidence="4" id="KW-1185">Reference proteome</keyword>
<dbReference type="Proteomes" id="UP000316291">
    <property type="component" value="Unassembled WGS sequence"/>
</dbReference>
<protein>
    <submittedName>
        <fullName evidence="3">Putative type II/III system pilus formation protein</fullName>
    </submittedName>
</protein>
<evidence type="ECO:0000256" key="2">
    <source>
        <dbReference type="SAM" id="SignalP"/>
    </source>
</evidence>
<feature type="signal peptide" evidence="2">
    <location>
        <begin position="1"/>
        <end position="19"/>
    </location>
</feature>